<dbReference type="Pfam" id="PF00501">
    <property type="entry name" value="AMP-binding"/>
    <property type="match status" value="1"/>
</dbReference>
<dbReference type="GO" id="GO:0016874">
    <property type="term" value="F:ligase activity"/>
    <property type="evidence" value="ECO:0007669"/>
    <property type="project" value="UniProtKB-KW"/>
</dbReference>
<sequence>MISTLLTSAGTVGTSLRVLTRAGVLRPYSPVVLARLAKVLKDWGTGPAGGFASLAVRAPGEVGVVDELGELTWAQLHARSNALARALRERGIGEGDAVAVMCRNHRFFLDVTCAAAKLGADALYLNTAFAGPQLVEVLGRDRPAVVVHDQEFHDLLAEAEVPLRVVAWVDDERELPEGADTVERLVAVHDDGDLEPPARHGRTVILTSGTTGTPKGAPRSEAGVDAAVALLSAMPLRHGWRCHVAAPLFHTWGFAHMALAMLLGTTLVLRRRFEPEEALRTIAEERCESVAVIPVMLQRILALPAEVLDAHDLSRVEVVASSGSALPGDLALTWMDRFGDNLYSTYGSTEVAYAAVAGPADLREAPSTAGRAPYATVLKVLDETGEEVATGQAGRIFVGNTLLFEGYTGGGSKEVVDGLMATGDVGRIGDDGRLYVEGRDDDMIVSGGENVFPKEVEDCIARHDHVAEVAAVGVDDDDFGQRLRAFVVLRDGAGLDQEAVQGWVKQHLARYKVPREVVFLDELPRNATGKVLKRELRGEDA</sequence>
<dbReference type="PANTHER" id="PTHR43201">
    <property type="entry name" value="ACYL-COA SYNTHETASE"/>
    <property type="match status" value="1"/>
</dbReference>
<comment type="similarity">
    <text evidence="1">Belongs to the ATP-dependent AMP-binding enzyme family.</text>
</comment>
<evidence type="ECO:0000313" key="6">
    <source>
        <dbReference type="Proteomes" id="UP000732378"/>
    </source>
</evidence>
<gene>
    <name evidence="5" type="ORF">JOE61_003901</name>
</gene>
<protein>
    <submittedName>
        <fullName evidence="5">Fatty-acyl-CoA synthase</fullName>
        <ecNumber evidence="5">6.2.1.-</ecNumber>
    </submittedName>
</protein>
<dbReference type="Gene3D" id="3.30.300.30">
    <property type="match status" value="1"/>
</dbReference>
<dbReference type="CDD" id="cd04433">
    <property type="entry name" value="AFD_class_I"/>
    <property type="match status" value="1"/>
</dbReference>
<proteinExistence type="inferred from homology"/>
<keyword evidence="6" id="KW-1185">Reference proteome</keyword>
<dbReference type="RefSeq" id="WP_193670234.1">
    <property type="nucleotide sequence ID" value="NZ_JACDTV010000013.1"/>
</dbReference>
<feature type="domain" description="AMP-binding enzyme C-terminal" evidence="4">
    <location>
        <begin position="455"/>
        <end position="530"/>
    </location>
</feature>
<evidence type="ECO:0000256" key="1">
    <source>
        <dbReference type="ARBA" id="ARBA00006432"/>
    </source>
</evidence>
<dbReference type="InterPro" id="IPR020845">
    <property type="entry name" value="AMP-binding_CS"/>
</dbReference>
<dbReference type="PROSITE" id="PS00455">
    <property type="entry name" value="AMP_BINDING"/>
    <property type="match status" value="1"/>
</dbReference>
<organism evidence="5 6">
    <name type="scientific">Nocardioides salarius</name>
    <dbReference type="NCBI Taxonomy" id="374513"/>
    <lineage>
        <taxon>Bacteria</taxon>
        <taxon>Bacillati</taxon>
        <taxon>Actinomycetota</taxon>
        <taxon>Actinomycetes</taxon>
        <taxon>Propionibacteriales</taxon>
        <taxon>Nocardioidaceae</taxon>
        <taxon>Nocardioides</taxon>
    </lineage>
</organism>
<dbReference type="InterPro" id="IPR025110">
    <property type="entry name" value="AMP-bd_C"/>
</dbReference>
<dbReference type="InterPro" id="IPR042099">
    <property type="entry name" value="ANL_N_sf"/>
</dbReference>
<dbReference type="SUPFAM" id="SSF56801">
    <property type="entry name" value="Acetyl-CoA synthetase-like"/>
    <property type="match status" value="1"/>
</dbReference>
<evidence type="ECO:0000259" key="3">
    <source>
        <dbReference type="Pfam" id="PF00501"/>
    </source>
</evidence>
<dbReference type="Pfam" id="PF13193">
    <property type="entry name" value="AMP-binding_C"/>
    <property type="match status" value="1"/>
</dbReference>
<keyword evidence="2 5" id="KW-0436">Ligase</keyword>
<dbReference type="Gene3D" id="3.40.50.12780">
    <property type="entry name" value="N-terminal domain of ligase-like"/>
    <property type="match status" value="1"/>
</dbReference>
<dbReference type="Proteomes" id="UP000732378">
    <property type="component" value="Unassembled WGS sequence"/>
</dbReference>
<evidence type="ECO:0000313" key="5">
    <source>
        <dbReference type="EMBL" id="MBM7510087.1"/>
    </source>
</evidence>
<dbReference type="PANTHER" id="PTHR43201:SF5">
    <property type="entry name" value="MEDIUM-CHAIN ACYL-COA LIGASE ACSF2, MITOCHONDRIAL"/>
    <property type="match status" value="1"/>
</dbReference>
<accession>A0ABS2MFX7</accession>
<feature type="domain" description="AMP-dependent synthetase/ligase" evidence="3">
    <location>
        <begin position="55"/>
        <end position="407"/>
    </location>
</feature>
<dbReference type="EC" id="6.2.1.-" evidence="5"/>
<reference evidence="5 6" key="1">
    <citation type="submission" date="2021-01" db="EMBL/GenBank/DDBJ databases">
        <title>Sequencing the genomes of 1000 actinobacteria strains.</title>
        <authorList>
            <person name="Klenk H.-P."/>
        </authorList>
    </citation>
    <scope>NUCLEOTIDE SEQUENCE [LARGE SCALE GENOMIC DNA]</scope>
    <source>
        <strain evidence="5 6">DSM 18239</strain>
    </source>
</reference>
<dbReference type="InterPro" id="IPR000873">
    <property type="entry name" value="AMP-dep_synth/lig_dom"/>
</dbReference>
<comment type="caution">
    <text evidence="5">The sequence shown here is derived from an EMBL/GenBank/DDBJ whole genome shotgun (WGS) entry which is preliminary data.</text>
</comment>
<dbReference type="EMBL" id="JAFBBZ010000001">
    <property type="protein sequence ID" value="MBM7510087.1"/>
    <property type="molecule type" value="Genomic_DNA"/>
</dbReference>
<name>A0ABS2MFX7_9ACTN</name>
<evidence type="ECO:0000256" key="2">
    <source>
        <dbReference type="ARBA" id="ARBA00022598"/>
    </source>
</evidence>
<dbReference type="InterPro" id="IPR045851">
    <property type="entry name" value="AMP-bd_C_sf"/>
</dbReference>
<evidence type="ECO:0000259" key="4">
    <source>
        <dbReference type="Pfam" id="PF13193"/>
    </source>
</evidence>